<sequence length="97" mass="10469">MRPIVFVLAAIPPHCGPSNESSFAPAAQSRARPSMSQVHLVDCRDPPTCQAPSHSSCAIWLCVGLVHQRELPSGAPSWSGLHSVAQLQPHCLIRILR</sequence>
<protein>
    <submittedName>
        <fullName evidence="1">Uncharacterized protein</fullName>
    </submittedName>
</protein>
<accession>A0A0L0MY57</accession>
<dbReference type="EMBL" id="LFRF01000048">
    <property type="protein sequence ID" value="KND86792.1"/>
    <property type="molecule type" value="Genomic_DNA"/>
</dbReference>
<reference evidence="1 2" key="1">
    <citation type="journal article" date="2015" name="BMC Genomics">
        <title>The genome of the truffle-parasite Tolypocladium ophioglossoides and the evolution of antifungal peptaibiotics.</title>
        <authorList>
            <person name="Quandt C.A."/>
            <person name="Bushley K.E."/>
            <person name="Spatafora J.W."/>
        </authorList>
    </citation>
    <scope>NUCLEOTIDE SEQUENCE [LARGE SCALE GENOMIC DNA]</scope>
    <source>
        <strain evidence="1 2">CBS 100239</strain>
    </source>
</reference>
<gene>
    <name evidence="1" type="ORF">TOPH_08574</name>
</gene>
<proteinExistence type="predicted"/>
<dbReference type="Proteomes" id="UP000036947">
    <property type="component" value="Unassembled WGS sequence"/>
</dbReference>
<evidence type="ECO:0000313" key="2">
    <source>
        <dbReference type="Proteomes" id="UP000036947"/>
    </source>
</evidence>
<keyword evidence="2" id="KW-1185">Reference proteome</keyword>
<organism evidence="1 2">
    <name type="scientific">Tolypocladium ophioglossoides (strain CBS 100239)</name>
    <name type="common">Snaketongue truffleclub</name>
    <name type="synonym">Elaphocordyceps ophioglossoides</name>
    <dbReference type="NCBI Taxonomy" id="1163406"/>
    <lineage>
        <taxon>Eukaryota</taxon>
        <taxon>Fungi</taxon>
        <taxon>Dikarya</taxon>
        <taxon>Ascomycota</taxon>
        <taxon>Pezizomycotina</taxon>
        <taxon>Sordariomycetes</taxon>
        <taxon>Hypocreomycetidae</taxon>
        <taxon>Hypocreales</taxon>
        <taxon>Ophiocordycipitaceae</taxon>
        <taxon>Tolypocladium</taxon>
    </lineage>
</organism>
<name>A0A0L0MY57_TOLOC</name>
<comment type="caution">
    <text evidence="1">The sequence shown here is derived from an EMBL/GenBank/DDBJ whole genome shotgun (WGS) entry which is preliminary data.</text>
</comment>
<evidence type="ECO:0000313" key="1">
    <source>
        <dbReference type="EMBL" id="KND86792.1"/>
    </source>
</evidence>
<dbReference type="AlphaFoldDB" id="A0A0L0MY57"/>